<dbReference type="Pfam" id="PF23544">
    <property type="entry name" value="AtuA_ferredoxin"/>
    <property type="match status" value="1"/>
</dbReference>
<comment type="caution">
    <text evidence="3">The sequence shown here is derived from an EMBL/GenBank/DDBJ whole genome shotgun (WGS) entry which is preliminary data.</text>
</comment>
<dbReference type="Proteomes" id="UP000077002">
    <property type="component" value="Unassembled WGS sequence"/>
</dbReference>
<proteinExistence type="predicted"/>
<dbReference type="PANTHER" id="PTHR47585">
    <property type="match status" value="1"/>
</dbReference>
<gene>
    <name evidence="3" type="ORF">AYO21_10777</name>
</gene>
<evidence type="ECO:0000313" key="4">
    <source>
        <dbReference type="Proteomes" id="UP000077002"/>
    </source>
</evidence>
<dbReference type="GeneID" id="34605887"/>
<organism evidence="3 4">
    <name type="scientific">Fonsecaea monophora</name>
    <dbReference type="NCBI Taxonomy" id="254056"/>
    <lineage>
        <taxon>Eukaryota</taxon>
        <taxon>Fungi</taxon>
        <taxon>Dikarya</taxon>
        <taxon>Ascomycota</taxon>
        <taxon>Pezizomycotina</taxon>
        <taxon>Eurotiomycetes</taxon>
        <taxon>Chaetothyriomycetidae</taxon>
        <taxon>Chaetothyriales</taxon>
        <taxon>Herpotrichiellaceae</taxon>
        <taxon>Fonsecaea</taxon>
    </lineage>
</organism>
<protein>
    <recommendedName>
        <fullName evidence="5">DUF1446 domain protein</fullName>
    </recommendedName>
</protein>
<evidence type="ECO:0000259" key="2">
    <source>
        <dbReference type="Pfam" id="PF23544"/>
    </source>
</evidence>
<sequence>MATNLTGKGSRPVLVGNVSGSTGDRLDGLKSMLKGKTTVDAIIGDWLSEFNLASRSLQVRDGKKGGYEPGFLYSLRDALDEYINYRNPNLRIAVNAGGLNPKVLAQEVQKLLVSRGCSKKVAYVTGDNLLPEIDKLDVQPLTRATGGFRSWRQKYPDVILALAYTGCWGIVEALEAGADIVICGRCTDASTVMGVAAWWHGWKRTDVDKLAGSLVAGHLIECGCYVTGGNFGGFKSLFPNYYDLSYPVAAIAIDGTSVIQKHSNQNGVVTVDTVRGQLLYEIQGQFYYNPDVIADLSGLKVEQVDKDKVYVSGFKGLLAPETLKIAIMALGGYQAEVSVYVTGLDYKEKAQSFEIMTRKILNDNKYDVLDFQLYGTPKENPENQLEATLQLRVLAQAQDPQYLRAGRFLGPLMSNQLSGYPGLTANVDFRTAEPKQMSTYFPGLVNQSHVQLRVFFASQGGNDGEGIPVARPGAYTPVHLLPQQPDYQPVDPVPLSSFGPTVKAPLGLAVYARSGDKGANVNVGFFIPRGLHESEKFEWLRNLLTTERLRELLAREATPETYIERCEIPHLHAVHFVIHGLLGAGVSTSVKMDALGKNLAEYLRARHVDIPEKFLAKEAVL</sequence>
<dbReference type="EMBL" id="LVKK01000131">
    <property type="protein sequence ID" value="OAG35045.1"/>
    <property type="molecule type" value="Genomic_DNA"/>
</dbReference>
<dbReference type="InterPro" id="IPR010839">
    <property type="entry name" value="AtuA_N"/>
</dbReference>
<dbReference type="RefSeq" id="XP_022506997.1">
    <property type="nucleotide sequence ID" value="XM_022660685.1"/>
</dbReference>
<feature type="domain" description="AtuA-like ferredoxin-fold" evidence="2">
    <location>
        <begin position="509"/>
        <end position="608"/>
    </location>
</feature>
<evidence type="ECO:0008006" key="5">
    <source>
        <dbReference type="Google" id="ProtNLM"/>
    </source>
</evidence>
<evidence type="ECO:0000313" key="3">
    <source>
        <dbReference type="EMBL" id="OAG35045.1"/>
    </source>
</evidence>
<evidence type="ECO:0000259" key="1">
    <source>
        <dbReference type="Pfam" id="PF07287"/>
    </source>
</evidence>
<feature type="domain" description="Acyclic terpene utilisation N-terminal" evidence="1">
    <location>
        <begin position="13"/>
        <end position="454"/>
    </location>
</feature>
<reference evidence="3 4" key="1">
    <citation type="submission" date="2016-03" db="EMBL/GenBank/DDBJ databases">
        <title>Draft genome sequence of the Fonsecaea monophora CBS 269.37.</title>
        <authorList>
            <person name="Bombassaro A."/>
            <person name="Vinicius W.A."/>
            <person name="De Hoog S."/>
            <person name="Sun J."/>
            <person name="Souza E.M."/>
            <person name="Raittz R.T."/>
            <person name="Costa F."/>
            <person name="Leao A.C."/>
            <person name="Tadra-Sfeir M.Z."/>
            <person name="Baura V."/>
            <person name="Balsanelli E."/>
            <person name="Pedrosa F.O."/>
            <person name="Moreno L.F."/>
            <person name="Steffens M.B."/>
            <person name="Xi L."/>
            <person name="Bocca A.L."/>
            <person name="Felipe M.S."/>
            <person name="Teixeira M."/>
            <person name="Telles Filho F.Q."/>
            <person name="Azevedo C.M."/>
            <person name="Gomes R."/>
            <person name="Vicente V.A."/>
        </authorList>
    </citation>
    <scope>NUCLEOTIDE SEQUENCE [LARGE SCALE GENOMIC DNA]</scope>
    <source>
        <strain evidence="3 4">CBS 269.37</strain>
    </source>
</reference>
<dbReference type="Pfam" id="PF07287">
    <property type="entry name" value="AtuA"/>
    <property type="match status" value="1"/>
</dbReference>
<dbReference type="PANTHER" id="PTHR47585:SF1">
    <property type="entry name" value="DUF1446 DOMAIN-CONTAINING PROTEIN"/>
    <property type="match status" value="1"/>
</dbReference>
<dbReference type="AlphaFoldDB" id="A0A177ESP2"/>
<keyword evidence="4" id="KW-1185">Reference proteome</keyword>
<dbReference type="OrthoDB" id="10265871at2759"/>
<name>A0A177ESP2_9EURO</name>
<dbReference type="InterPro" id="IPR056362">
    <property type="entry name" value="AtuA-like_ferredoxin_dom"/>
</dbReference>
<accession>A0A177ESP2</accession>